<dbReference type="RefSeq" id="WP_257784698.1">
    <property type="nucleotide sequence ID" value="NZ_CAJGUP010000227.1"/>
</dbReference>
<sequence length="44" mass="4960">MKPRRWPRWLAGLLLAAVLVLGFAGYLSPQMRLSWENVAALCGF</sequence>
<evidence type="ECO:0000313" key="2">
    <source>
        <dbReference type="Proteomes" id="UP000053096"/>
    </source>
</evidence>
<dbReference type="AlphaFoldDB" id="A0A0M7HGC0"/>
<evidence type="ECO:0000313" key="1">
    <source>
        <dbReference type="EMBL" id="CUJ08403.1"/>
    </source>
</evidence>
<dbReference type="Proteomes" id="UP000053096">
    <property type="component" value="Unassembled WGS sequence"/>
</dbReference>
<protein>
    <submittedName>
        <fullName evidence="1">Uncharacterized protein</fullName>
    </submittedName>
</protein>
<reference evidence="1 2" key="1">
    <citation type="submission" date="2015-09" db="EMBL/GenBank/DDBJ databases">
        <authorList>
            <person name="Jackson K.R."/>
            <person name="Lunt B.L."/>
            <person name="Fisher J.N.B."/>
            <person name="Gardner A.V."/>
            <person name="Bailey M.E."/>
            <person name="Deus L.M."/>
            <person name="Earl A.S."/>
            <person name="Gibby P.D."/>
            <person name="Hartmann K.A."/>
            <person name="Liu J.E."/>
            <person name="Manci A.M."/>
            <person name="Nielsen D.A."/>
            <person name="Solomon M.B."/>
            <person name="Breakwell D.P."/>
            <person name="Burnett S.H."/>
            <person name="Grose J.H."/>
        </authorList>
    </citation>
    <scope>NUCLEOTIDE SEQUENCE [LARGE SCALE GENOMIC DNA]</scope>
    <source>
        <strain evidence="1 2">2789STDY5608636</strain>
    </source>
</reference>
<proteinExistence type="predicted"/>
<gene>
    <name evidence="1" type="ORF">ERS370011_03676</name>
</gene>
<dbReference type="EMBL" id="CYTV01000013">
    <property type="protein sequence ID" value="CUJ08403.1"/>
    <property type="molecule type" value="Genomic_DNA"/>
</dbReference>
<name>A0A0M7HGC0_9BORD</name>
<accession>A0A0M7HGC0</accession>
<organism evidence="1 2">
    <name type="scientific">Bordetella pseudohinzii</name>
    <dbReference type="NCBI Taxonomy" id="1331258"/>
    <lineage>
        <taxon>Bacteria</taxon>
        <taxon>Pseudomonadati</taxon>
        <taxon>Pseudomonadota</taxon>
        <taxon>Betaproteobacteria</taxon>
        <taxon>Burkholderiales</taxon>
        <taxon>Alcaligenaceae</taxon>
        <taxon>Bordetella</taxon>
    </lineage>
</organism>